<dbReference type="GO" id="GO:0008270">
    <property type="term" value="F:zinc ion binding"/>
    <property type="evidence" value="ECO:0007669"/>
    <property type="project" value="UniProtKB-KW"/>
</dbReference>
<keyword evidence="1" id="KW-0862">Zinc</keyword>
<dbReference type="Proteomes" id="UP000887565">
    <property type="component" value="Unplaced"/>
</dbReference>
<dbReference type="GO" id="GO:0045004">
    <property type="term" value="P:DNA replication proofreading"/>
    <property type="evidence" value="ECO:0007669"/>
    <property type="project" value="TreeGrafter"/>
</dbReference>
<dbReference type="SMART" id="SM01159">
    <property type="entry name" value="DUF1744"/>
    <property type="match status" value="1"/>
</dbReference>
<dbReference type="AlphaFoldDB" id="A0A915IBM5"/>
<keyword evidence="1" id="KW-0479">Metal-binding</keyword>
<dbReference type="GO" id="GO:0008622">
    <property type="term" value="C:epsilon DNA polymerase complex"/>
    <property type="evidence" value="ECO:0007669"/>
    <property type="project" value="InterPro"/>
</dbReference>
<keyword evidence="1" id="KW-0408">Iron</keyword>
<sequence>TYLELCRYLHIPVGNVPADFAQFGADLFYARHLQRHNFVLWASPTDRPDLGGKEVDNNSYCVEFDVASLPVAAILQSHKISELEGVHAATGFDYGQAQYGIDQMIGGSKNMDSNSSSSASYDETALCTHAFRILKNVVNSWVRDVANYSNRFADNQIIHFYRWLRSNSSLLYEPALKKILNSLMKKLFLLEAKQLF</sequence>
<dbReference type="GO" id="GO:0006287">
    <property type="term" value="P:base-excision repair, gap-filling"/>
    <property type="evidence" value="ECO:0007669"/>
    <property type="project" value="TreeGrafter"/>
</dbReference>
<proteinExistence type="inferred from homology"/>
<keyword evidence="1" id="KW-0411">Iron-sulfur</keyword>
<dbReference type="GO" id="GO:0003887">
    <property type="term" value="F:DNA-directed DNA polymerase activity"/>
    <property type="evidence" value="ECO:0007669"/>
    <property type="project" value="UniProtKB-KW"/>
</dbReference>
<dbReference type="InterPro" id="IPR013697">
    <property type="entry name" value="DNA_pol_e_suA_C"/>
</dbReference>
<dbReference type="GO" id="GO:0008310">
    <property type="term" value="F:single-stranded DNA 3'-5' DNA exonuclease activity"/>
    <property type="evidence" value="ECO:0007669"/>
    <property type="project" value="TreeGrafter"/>
</dbReference>
<keyword evidence="1" id="KW-0004">4Fe-4S</keyword>
<comment type="function">
    <text evidence="1">DNA polymerase II participates in chromosomal DNA replication.</text>
</comment>
<comment type="subcellular location">
    <subcellularLocation>
        <location evidence="1">Nucleus</location>
    </subcellularLocation>
</comment>
<reference evidence="4" key="1">
    <citation type="submission" date="2022-11" db="UniProtKB">
        <authorList>
            <consortium name="WormBaseParasite"/>
        </authorList>
    </citation>
    <scope>IDENTIFICATION</scope>
</reference>
<feature type="domain" description="DNA polymerase epsilon catalytic subunit A C-terminal" evidence="2">
    <location>
        <begin position="1"/>
        <end position="196"/>
    </location>
</feature>
<dbReference type="EC" id="2.7.7.7" evidence="1"/>
<evidence type="ECO:0000256" key="1">
    <source>
        <dbReference type="RuleBase" id="RU365029"/>
    </source>
</evidence>
<protein>
    <recommendedName>
        <fullName evidence="1">DNA polymerase epsilon catalytic subunit</fullName>
        <ecNumber evidence="1">2.7.7.7</ecNumber>
    </recommendedName>
</protein>
<dbReference type="PANTHER" id="PTHR10670:SF0">
    <property type="entry name" value="DNA POLYMERASE EPSILON CATALYTIC SUBUNIT A"/>
    <property type="match status" value="1"/>
</dbReference>
<keyword evidence="1" id="KW-0863">Zinc-finger</keyword>
<dbReference type="GO" id="GO:0003677">
    <property type="term" value="F:DNA binding"/>
    <property type="evidence" value="ECO:0007669"/>
    <property type="project" value="UniProtKB-KW"/>
</dbReference>
<dbReference type="PANTHER" id="PTHR10670">
    <property type="entry name" value="DNA POLYMERASE EPSILON CATALYTIC SUBUNIT A"/>
    <property type="match status" value="1"/>
</dbReference>
<keyword evidence="1" id="KW-0539">Nucleus</keyword>
<dbReference type="GO" id="GO:0006272">
    <property type="term" value="P:leading strand elongation"/>
    <property type="evidence" value="ECO:0007669"/>
    <property type="project" value="TreeGrafter"/>
</dbReference>
<dbReference type="GO" id="GO:0000278">
    <property type="term" value="P:mitotic cell cycle"/>
    <property type="evidence" value="ECO:0007669"/>
    <property type="project" value="TreeGrafter"/>
</dbReference>
<dbReference type="GO" id="GO:0051539">
    <property type="term" value="F:4 iron, 4 sulfur cluster binding"/>
    <property type="evidence" value="ECO:0007669"/>
    <property type="project" value="UniProtKB-KW"/>
</dbReference>
<evidence type="ECO:0000313" key="4">
    <source>
        <dbReference type="WBParaSite" id="nRc.2.0.1.t11183-RA"/>
    </source>
</evidence>
<dbReference type="WBParaSite" id="nRc.2.0.1.t11183-RA">
    <property type="protein sequence ID" value="nRc.2.0.1.t11183-RA"/>
    <property type="gene ID" value="nRc.2.0.1.g11183"/>
</dbReference>
<keyword evidence="1" id="KW-0808">Transferase</keyword>
<dbReference type="OMA" id="CTHAFRI"/>
<evidence type="ECO:0000259" key="2">
    <source>
        <dbReference type="SMART" id="SM01159"/>
    </source>
</evidence>
<keyword evidence="1" id="KW-0235">DNA replication</keyword>
<keyword evidence="1" id="KW-0239">DNA-directed DNA polymerase</keyword>
<comment type="similarity">
    <text evidence="1">Belongs to the DNA polymerase type-B family.</text>
</comment>
<organism evidence="3 4">
    <name type="scientific">Romanomermis culicivorax</name>
    <name type="common">Nematode worm</name>
    <dbReference type="NCBI Taxonomy" id="13658"/>
    <lineage>
        <taxon>Eukaryota</taxon>
        <taxon>Metazoa</taxon>
        <taxon>Ecdysozoa</taxon>
        <taxon>Nematoda</taxon>
        <taxon>Enoplea</taxon>
        <taxon>Dorylaimia</taxon>
        <taxon>Mermithida</taxon>
        <taxon>Mermithoidea</taxon>
        <taxon>Mermithidae</taxon>
        <taxon>Romanomermis</taxon>
    </lineage>
</organism>
<name>A0A915IBM5_ROMCU</name>
<dbReference type="GO" id="GO:0006297">
    <property type="term" value="P:nucleotide-excision repair, DNA gap filling"/>
    <property type="evidence" value="ECO:0007669"/>
    <property type="project" value="TreeGrafter"/>
</dbReference>
<accession>A0A915IBM5</accession>
<comment type="cofactor">
    <cofactor evidence="1">
        <name>[4Fe-4S] cluster</name>
        <dbReference type="ChEBI" id="CHEBI:49883"/>
    </cofactor>
</comment>
<keyword evidence="1" id="KW-0548">Nucleotidyltransferase</keyword>
<comment type="catalytic activity">
    <reaction evidence="1">
        <text>DNA(n) + a 2'-deoxyribonucleoside 5'-triphosphate = DNA(n+1) + diphosphate</text>
        <dbReference type="Rhea" id="RHEA:22508"/>
        <dbReference type="Rhea" id="RHEA-COMP:17339"/>
        <dbReference type="Rhea" id="RHEA-COMP:17340"/>
        <dbReference type="ChEBI" id="CHEBI:33019"/>
        <dbReference type="ChEBI" id="CHEBI:61560"/>
        <dbReference type="ChEBI" id="CHEBI:173112"/>
        <dbReference type="EC" id="2.7.7.7"/>
    </reaction>
</comment>
<keyword evidence="3" id="KW-1185">Reference proteome</keyword>
<keyword evidence="1" id="KW-0238">DNA-binding</keyword>
<evidence type="ECO:0000313" key="3">
    <source>
        <dbReference type="Proteomes" id="UP000887565"/>
    </source>
</evidence>
<dbReference type="Pfam" id="PF08490">
    <property type="entry name" value="DUF1744"/>
    <property type="match status" value="1"/>
</dbReference>
<dbReference type="InterPro" id="IPR029703">
    <property type="entry name" value="POL2"/>
</dbReference>